<keyword evidence="5" id="KW-0175">Coiled coil</keyword>
<dbReference type="InterPro" id="IPR042197">
    <property type="entry name" value="Apaf_helical"/>
</dbReference>
<dbReference type="InterPro" id="IPR002182">
    <property type="entry name" value="NB-ARC"/>
</dbReference>
<keyword evidence="8" id="KW-1185">Reference proteome</keyword>
<feature type="domain" description="Disease resistance protein At4g27190-like leucine-rich repeats" evidence="7">
    <location>
        <begin position="1198"/>
        <end position="1327"/>
    </location>
</feature>
<evidence type="ECO:0000259" key="7">
    <source>
        <dbReference type="Pfam" id="PF23247"/>
    </source>
</evidence>
<feature type="domain" description="NB-ARC" evidence="6">
    <location>
        <begin position="376"/>
        <end position="538"/>
    </location>
</feature>
<dbReference type="PANTHER" id="PTHR33463">
    <property type="entry name" value="NB-ARC DOMAIN-CONTAINING PROTEIN-RELATED"/>
    <property type="match status" value="1"/>
</dbReference>
<sequence>MDICSSVFAKTTVDTVKASCQQLNYVTRYKREVEHLTKQVERLRDKRDSVRRAAEAARRNLEPIAPEVERWLRDVDETIQETETCFGNERLAEANRCLRGWCPNLKSRYSLGKKAKKMTVNVDKLLEEGTFQKVSYPPRPPGVSPFSDRAAESEFLIEDVKSNPALHSNMIFHSTQAVSELEMGSTSSATCYPARPLVPMGLSEGFEYKLPFTKEVLEALEDERVKIIGISGLVGGEEAVTLKEFKRRVDHLFEDVATAVVSPNPNLECIQGEIANLLGLDMENKNLIERAKLLSDRMTKASKRFLIILVDIWQTFNLEAVGISHVGVGNGCKIILMSRNPNTFREIRKQRSFKLISVSTSNIGGPILDFESRNSIVRQVMDDLKDDRINPILICGLGGVGKTTMVTQIRDKAKEQGLFDEIVMVDVTRDANIKDIQSDMADYLGLDIYNLSSSTARAQKLYERLSVPKRVLVVLDNVWTRLDLKEVGIPSPRHQTGCKLLVASRNQDIFNEIKTKKRLEIAGLLESEAWSLFKEAAGSSIESPHLRPIAEQVLGECGGLPIAISTVGRALQYKSKEIWSNALTELRKANPDHISGMEKDVYGKIKLSYDSLESKEAKLCFLLCCLYPESSNIAIEDFLRHRLGLGLFKDFDLIVEGRNSVLASIDILKTCYLLLDSDKEGCVKMHDVVRDAGLFIASNNENGFVVRQRLKQEDWPESGLEYEYTSTVLMKGAQTELLLVSGTDFNTTELLGTMFDGMEGLKVLDLKMTHLGRSILSSLPQMKHLQTLCLEHCEISNISMIGQMQTLMILSLRGSTIYESQFSRELPSEIGNLSNLRSLNLTGCCLYKIGQGVLSRLVKLEELYMMGNFERILLYQKQRYADFEREVQEYLMCFSELVFLKNLTTLEAFFPPSLEILQYTIFFEKLDRFYFTQEASEEEYWSDGNYYSGNTLVLNGRNDVVAGNGVNVLLKKARIVYLEEVRFGDLNEIWFVNVKSLTLRHCYGLKYLSDVTLESAPTVAFPMLELLNIDGHDRLKAICHGELPSRSFEELRQLFLTNLPVLTHLWIAPRQSEFLRNLRRVIIKSCHSLESLFLFSTINNLGQLEELDIQDCPKIKEVVTFQGLDEACDIKFPFLIRLNLRRLRSLMGISNAVRRINFHVLITLKLEQLPELTSLFPKNMVLESSSNAAEQYLFDSKVNICPQLKFLVVEGCDNLSIVFSSELVQKVQNLEQLEVRQCGKLIKLFEIEGLHMKEKHASAVKFSSLEKMELTDLPMLEYVWKAPPKILAFQNLKLLQVVRCRSLKNVFPFSIAQLLGKLESIYINDCDGMEEVVATNEGHGQNDAGETYEKIVFRRASTMHLDRLPCVETFCSVPCTVEWPSLTTLVLCCPSMNEFVPAVLSNNIFNEKVDFPVLETLELREMKHREHIWSSQLLPYSFCQLKHLNISNCTALFLLLPSYMQNRLQNLEKLTVSDCNLLQSVFEPAESMDSEPSFQNLTSINISECNGLRNLLSTSMATGLVKLQNLSVRKCGVMEEIITKAEEGESKETKGKTVLPLLVTLTLEILPKLTSFSQGKATFEWPFIQSIEVNGCRKMKTFFFQLSPTKTSIVRFGTPQSVENVKANMHDGHFSWRKR</sequence>
<feature type="domain" description="Disease resistance protein At4g27190-like leucine-rich repeats" evidence="7">
    <location>
        <begin position="1491"/>
        <end position="1599"/>
    </location>
</feature>
<accession>A0A6P4A8M6</accession>
<evidence type="ECO:0000256" key="3">
    <source>
        <dbReference type="ARBA" id="ARBA00022821"/>
    </source>
</evidence>
<dbReference type="Pfam" id="PF23247">
    <property type="entry name" value="LRR_RPS2"/>
    <property type="match status" value="4"/>
</dbReference>
<feature type="coiled-coil region" evidence="5">
    <location>
        <begin position="26"/>
        <end position="60"/>
    </location>
</feature>
<reference evidence="9" key="2">
    <citation type="submission" date="2025-08" db="UniProtKB">
        <authorList>
            <consortium name="RefSeq"/>
        </authorList>
    </citation>
    <scope>IDENTIFICATION</scope>
    <source>
        <tissue evidence="9">Seedling</tissue>
    </source>
</reference>
<evidence type="ECO:0000256" key="5">
    <source>
        <dbReference type="SAM" id="Coils"/>
    </source>
</evidence>
<dbReference type="GO" id="GO:0006952">
    <property type="term" value="P:defense response"/>
    <property type="evidence" value="ECO:0007669"/>
    <property type="project" value="UniProtKB-KW"/>
</dbReference>
<evidence type="ECO:0000313" key="8">
    <source>
        <dbReference type="Proteomes" id="UP001652623"/>
    </source>
</evidence>
<reference evidence="8" key="1">
    <citation type="submission" date="2025-05" db="UniProtKB">
        <authorList>
            <consortium name="RefSeq"/>
        </authorList>
    </citation>
    <scope>NUCLEOTIDE SEQUENCE [LARGE SCALE GENOMIC DNA]</scope>
</reference>
<dbReference type="Gene3D" id="1.10.8.430">
    <property type="entry name" value="Helical domain of apoptotic protease-activating factors"/>
    <property type="match status" value="1"/>
</dbReference>
<dbReference type="KEGG" id="zju:107426585"/>
<dbReference type="InterPro" id="IPR057135">
    <property type="entry name" value="At4g27190-like_LRR"/>
</dbReference>
<keyword evidence="2" id="KW-0547">Nucleotide-binding</keyword>
<dbReference type="GeneID" id="107426585"/>
<dbReference type="SUPFAM" id="SSF52047">
    <property type="entry name" value="RNI-like"/>
    <property type="match status" value="2"/>
</dbReference>
<evidence type="ECO:0000313" key="9">
    <source>
        <dbReference type="RefSeq" id="XP_015892296.3"/>
    </source>
</evidence>
<evidence type="ECO:0000259" key="6">
    <source>
        <dbReference type="Pfam" id="PF00931"/>
    </source>
</evidence>
<dbReference type="SUPFAM" id="SSF52058">
    <property type="entry name" value="L domain-like"/>
    <property type="match status" value="1"/>
</dbReference>
<evidence type="ECO:0000256" key="2">
    <source>
        <dbReference type="ARBA" id="ARBA00022741"/>
    </source>
</evidence>
<dbReference type="InterPro" id="IPR032675">
    <property type="entry name" value="LRR_dom_sf"/>
</dbReference>
<name>A0A6P4A8M6_ZIZJJ</name>
<dbReference type="Pfam" id="PF00931">
    <property type="entry name" value="NB-ARC"/>
    <property type="match status" value="2"/>
</dbReference>
<dbReference type="RefSeq" id="XP_015892296.3">
    <property type="nucleotide sequence ID" value="XM_016036810.4"/>
</dbReference>
<protein>
    <submittedName>
        <fullName evidence="9">Uncharacterized protein LOC107426585</fullName>
    </submittedName>
</protein>
<feature type="domain" description="Disease resistance protein At4g27190-like leucine-rich repeats" evidence="7">
    <location>
        <begin position="1415"/>
        <end position="1487"/>
    </location>
</feature>
<dbReference type="GO" id="GO:0043531">
    <property type="term" value="F:ADP binding"/>
    <property type="evidence" value="ECO:0007669"/>
    <property type="project" value="InterPro"/>
</dbReference>
<dbReference type="GO" id="GO:0005524">
    <property type="term" value="F:ATP binding"/>
    <property type="evidence" value="ECO:0007669"/>
    <property type="project" value="UniProtKB-KW"/>
</dbReference>
<dbReference type="PANTHER" id="PTHR33463:SF198">
    <property type="entry name" value="RPP4C3"/>
    <property type="match status" value="1"/>
</dbReference>
<proteinExistence type="inferred from homology"/>
<keyword evidence="4" id="KW-0067">ATP-binding</keyword>
<dbReference type="InParanoid" id="A0A6P4A8M6"/>
<feature type="domain" description="NB-ARC" evidence="6">
    <location>
        <begin position="215"/>
        <end position="345"/>
    </location>
</feature>
<gene>
    <name evidence="9" type="primary">LOC107426585</name>
</gene>
<organism evidence="8 9">
    <name type="scientific">Ziziphus jujuba</name>
    <name type="common">Chinese jujube</name>
    <name type="synonym">Ziziphus sativa</name>
    <dbReference type="NCBI Taxonomy" id="326968"/>
    <lineage>
        <taxon>Eukaryota</taxon>
        <taxon>Viridiplantae</taxon>
        <taxon>Streptophyta</taxon>
        <taxon>Embryophyta</taxon>
        <taxon>Tracheophyta</taxon>
        <taxon>Spermatophyta</taxon>
        <taxon>Magnoliopsida</taxon>
        <taxon>eudicotyledons</taxon>
        <taxon>Gunneridae</taxon>
        <taxon>Pentapetalae</taxon>
        <taxon>rosids</taxon>
        <taxon>fabids</taxon>
        <taxon>Rosales</taxon>
        <taxon>Rhamnaceae</taxon>
        <taxon>Paliureae</taxon>
        <taxon>Ziziphus</taxon>
    </lineage>
</organism>
<dbReference type="Proteomes" id="UP001652623">
    <property type="component" value="Chromosome 1"/>
</dbReference>
<dbReference type="Gene3D" id="3.80.10.10">
    <property type="entry name" value="Ribonuclease Inhibitor"/>
    <property type="match status" value="3"/>
</dbReference>
<evidence type="ECO:0000256" key="1">
    <source>
        <dbReference type="ARBA" id="ARBA00008894"/>
    </source>
</evidence>
<dbReference type="PRINTS" id="PR00364">
    <property type="entry name" value="DISEASERSIST"/>
</dbReference>
<dbReference type="InterPro" id="IPR050905">
    <property type="entry name" value="Plant_NBS-LRR"/>
</dbReference>
<keyword evidence="3" id="KW-0611">Plant defense</keyword>
<dbReference type="InterPro" id="IPR027417">
    <property type="entry name" value="P-loop_NTPase"/>
</dbReference>
<feature type="domain" description="Disease resistance protein At4g27190-like leucine-rich repeats" evidence="7">
    <location>
        <begin position="987"/>
        <end position="1112"/>
    </location>
</feature>
<comment type="similarity">
    <text evidence="1">Belongs to the disease resistance NB-LRR family.</text>
</comment>
<dbReference type="SUPFAM" id="SSF52540">
    <property type="entry name" value="P-loop containing nucleoside triphosphate hydrolases"/>
    <property type="match status" value="2"/>
</dbReference>
<dbReference type="Gene3D" id="3.40.50.300">
    <property type="entry name" value="P-loop containing nucleotide triphosphate hydrolases"/>
    <property type="match status" value="2"/>
</dbReference>
<evidence type="ECO:0000256" key="4">
    <source>
        <dbReference type="ARBA" id="ARBA00022840"/>
    </source>
</evidence>